<proteinExistence type="predicted"/>
<protein>
    <recommendedName>
        <fullName evidence="8">FAR-17a/AIG1-like protein</fullName>
    </recommendedName>
</protein>
<sequence length="233" mass="26102">MVLRVLLHTVAASVMLYGYTSLSRLEVFGQWVEAQYGGHSQYLTINGLFAAVLVMISGVLIDLVGIASPSAVTRQMSPAMKQLIKTKRLLLLIAMPISVVVAAVYWPLIIFWPHLMLAQLPSDEPTLDSPATLFRIPADIDIPLHGLPGPFLLLDFFLFEQKFSRRAMDRIAPLLAIILAVTYSVWVEYCASRNGYFPYPFLTTNTLLIRAVIYATCTMFSVASIRLVNWLHR</sequence>
<dbReference type="PANTHER" id="PTHR10989:SF16">
    <property type="entry name" value="AT02829P-RELATED"/>
    <property type="match status" value="1"/>
</dbReference>
<evidence type="ECO:0000256" key="5">
    <source>
        <dbReference type="SAM" id="Phobius"/>
    </source>
</evidence>
<evidence type="ECO:0000313" key="6">
    <source>
        <dbReference type="EMBL" id="KIM24022.1"/>
    </source>
</evidence>
<evidence type="ECO:0000256" key="3">
    <source>
        <dbReference type="ARBA" id="ARBA00022989"/>
    </source>
</evidence>
<evidence type="ECO:0008006" key="8">
    <source>
        <dbReference type="Google" id="ProtNLM"/>
    </source>
</evidence>
<feature type="transmembrane region" description="Helical" evidence="5">
    <location>
        <begin position="207"/>
        <end position="228"/>
    </location>
</feature>
<evidence type="ECO:0000313" key="7">
    <source>
        <dbReference type="Proteomes" id="UP000054097"/>
    </source>
</evidence>
<dbReference type="GO" id="GO:0012505">
    <property type="term" value="C:endomembrane system"/>
    <property type="evidence" value="ECO:0007669"/>
    <property type="project" value="UniProtKB-SubCell"/>
</dbReference>
<dbReference type="EMBL" id="KN824329">
    <property type="protein sequence ID" value="KIM24022.1"/>
    <property type="molecule type" value="Genomic_DNA"/>
</dbReference>
<dbReference type="Proteomes" id="UP000054097">
    <property type="component" value="Unassembled WGS sequence"/>
</dbReference>
<accession>A0A0C2X3S9</accession>
<feature type="transmembrane region" description="Helical" evidence="5">
    <location>
        <begin position="171"/>
        <end position="187"/>
    </location>
</feature>
<dbReference type="GO" id="GO:0016020">
    <property type="term" value="C:membrane"/>
    <property type="evidence" value="ECO:0007669"/>
    <property type="project" value="InterPro"/>
</dbReference>
<dbReference type="OrthoDB" id="1898221at2759"/>
<dbReference type="AlphaFoldDB" id="A0A0C2X3S9"/>
<reference evidence="7" key="2">
    <citation type="submission" date="2015-01" db="EMBL/GenBank/DDBJ databases">
        <title>Evolutionary Origins and Diversification of the Mycorrhizal Mutualists.</title>
        <authorList>
            <consortium name="DOE Joint Genome Institute"/>
            <consortium name="Mycorrhizal Genomics Consortium"/>
            <person name="Kohler A."/>
            <person name="Kuo A."/>
            <person name="Nagy L.G."/>
            <person name="Floudas D."/>
            <person name="Copeland A."/>
            <person name="Barry K.W."/>
            <person name="Cichocki N."/>
            <person name="Veneault-Fourrey C."/>
            <person name="LaButti K."/>
            <person name="Lindquist E.A."/>
            <person name="Lipzen A."/>
            <person name="Lundell T."/>
            <person name="Morin E."/>
            <person name="Murat C."/>
            <person name="Riley R."/>
            <person name="Ohm R."/>
            <person name="Sun H."/>
            <person name="Tunlid A."/>
            <person name="Henrissat B."/>
            <person name="Grigoriev I.V."/>
            <person name="Hibbett D.S."/>
            <person name="Martin F."/>
        </authorList>
    </citation>
    <scope>NUCLEOTIDE SEQUENCE [LARGE SCALE GENOMIC DNA]</scope>
    <source>
        <strain evidence="7">MAFF 305830</strain>
    </source>
</reference>
<feature type="transmembrane region" description="Helical" evidence="5">
    <location>
        <begin position="142"/>
        <end position="159"/>
    </location>
</feature>
<evidence type="ECO:0000256" key="1">
    <source>
        <dbReference type="ARBA" id="ARBA00004127"/>
    </source>
</evidence>
<reference evidence="6 7" key="1">
    <citation type="submission" date="2014-04" db="EMBL/GenBank/DDBJ databases">
        <authorList>
            <consortium name="DOE Joint Genome Institute"/>
            <person name="Kuo A."/>
            <person name="Zuccaro A."/>
            <person name="Kohler A."/>
            <person name="Nagy L.G."/>
            <person name="Floudas D."/>
            <person name="Copeland A."/>
            <person name="Barry K.W."/>
            <person name="Cichocki N."/>
            <person name="Veneault-Fourrey C."/>
            <person name="LaButti K."/>
            <person name="Lindquist E.A."/>
            <person name="Lipzen A."/>
            <person name="Lundell T."/>
            <person name="Morin E."/>
            <person name="Murat C."/>
            <person name="Sun H."/>
            <person name="Tunlid A."/>
            <person name="Henrissat B."/>
            <person name="Grigoriev I.V."/>
            <person name="Hibbett D.S."/>
            <person name="Martin F."/>
            <person name="Nordberg H.P."/>
            <person name="Cantor M.N."/>
            <person name="Hua S.X."/>
        </authorList>
    </citation>
    <scope>NUCLEOTIDE SEQUENCE [LARGE SCALE GENOMIC DNA]</scope>
    <source>
        <strain evidence="6 7">MAFF 305830</strain>
    </source>
</reference>
<dbReference type="HOGENOM" id="CLU_081915_1_0_1"/>
<keyword evidence="7" id="KW-1185">Reference proteome</keyword>
<keyword evidence="4 5" id="KW-0472">Membrane</keyword>
<name>A0A0C2X3S9_SERVB</name>
<feature type="transmembrane region" description="Helical" evidence="5">
    <location>
        <begin position="89"/>
        <end position="112"/>
    </location>
</feature>
<dbReference type="InterPro" id="IPR006838">
    <property type="entry name" value="ADTRP_AIG1"/>
</dbReference>
<keyword evidence="3 5" id="KW-1133">Transmembrane helix</keyword>
<comment type="subcellular location">
    <subcellularLocation>
        <location evidence="1">Endomembrane system</location>
        <topology evidence="1">Multi-pass membrane protein</topology>
    </subcellularLocation>
</comment>
<evidence type="ECO:0000256" key="4">
    <source>
        <dbReference type="ARBA" id="ARBA00023136"/>
    </source>
</evidence>
<feature type="transmembrane region" description="Helical" evidence="5">
    <location>
        <begin position="47"/>
        <end position="68"/>
    </location>
</feature>
<gene>
    <name evidence="6" type="ORF">M408DRAFT_248160</name>
</gene>
<keyword evidence="2 5" id="KW-0812">Transmembrane</keyword>
<evidence type="ECO:0000256" key="2">
    <source>
        <dbReference type="ARBA" id="ARBA00022692"/>
    </source>
</evidence>
<organism evidence="6 7">
    <name type="scientific">Serendipita vermifera MAFF 305830</name>
    <dbReference type="NCBI Taxonomy" id="933852"/>
    <lineage>
        <taxon>Eukaryota</taxon>
        <taxon>Fungi</taxon>
        <taxon>Dikarya</taxon>
        <taxon>Basidiomycota</taxon>
        <taxon>Agaricomycotina</taxon>
        <taxon>Agaricomycetes</taxon>
        <taxon>Sebacinales</taxon>
        <taxon>Serendipitaceae</taxon>
        <taxon>Serendipita</taxon>
    </lineage>
</organism>
<dbReference type="PANTHER" id="PTHR10989">
    <property type="entry name" value="ANDROGEN-INDUCED PROTEIN 1-RELATED"/>
    <property type="match status" value="1"/>
</dbReference>
<dbReference type="Pfam" id="PF04750">
    <property type="entry name" value="Far-17a_AIG1"/>
    <property type="match status" value="1"/>
</dbReference>